<feature type="domain" description="Thioester" evidence="4">
    <location>
        <begin position="72"/>
        <end position="180"/>
    </location>
</feature>
<evidence type="ECO:0000256" key="2">
    <source>
        <dbReference type="SAM" id="Phobius"/>
    </source>
</evidence>
<feature type="transmembrane region" description="Helical" evidence="2">
    <location>
        <begin position="926"/>
        <end position="943"/>
    </location>
</feature>
<feature type="domain" description="CNA-B" evidence="3">
    <location>
        <begin position="327"/>
        <end position="427"/>
    </location>
</feature>
<feature type="domain" description="CNA-B" evidence="3">
    <location>
        <begin position="530"/>
        <end position="611"/>
    </location>
</feature>
<evidence type="ECO:0008006" key="7">
    <source>
        <dbReference type="Google" id="ProtNLM"/>
    </source>
</evidence>
<feature type="compositionally biased region" description="Polar residues" evidence="1">
    <location>
        <begin position="906"/>
        <end position="916"/>
    </location>
</feature>
<comment type="caution">
    <text evidence="5">The sequence shown here is derived from an EMBL/GenBank/DDBJ whole genome shotgun (WGS) entry which is preliminary data.</text>
</comment>
<keyword evidence="2" id="KW-0472">Membrane</keyword>
<protein>
    <recommendedName>
        <fullName evidence="7">Collagen adhesin</fullName>
    </recommendedName>
</protein>
<dbReference type="InterPro" id="IPR013552">
    <property type="entry name" value="Thioester_dom"/>
</dbReference>
<evidence type="ECO:0000259" key="3">
    <source>
        <dbReference type="Pfam" id="PF05738"/>
    </source>
</evidence>
<reference evidence="5 6" key="2">
    <citation type="submission" date="2024-02" db="EMBL/GenBank/DDBJ databases">
        <title>The Genome Sequence of Enterococcus sp. DIV0159.</title>
        <authorList>
            <person name="Earl A."/>
            <person name="Manson A."/>
            <person name="Gilmore M."/>
            <person name="Sanders J."/>
            <person name="Shea T."/>
            <person name="Howe W."/>
            <person name="Livny J."/>
            <person name="Cuomo C."/>
            <person name="Neafsey D."/>
            <person name="Birren B."/>
        </authorList>
    </citation>
    <scope>NUCLEOTIDE SEQUENCE [LARGE SCALE GENOMIC DNA]</scope>
    <source>
        <strain evidence="5 6">665A</strain>
    </source>
</reference>
<gene>
    <name evidence="5" type="ORF">JZO67_002340</name>
</gene>
<feature type="region of interest" description="Disordered" evidence="1">
    <location>
        <begin position="888"/>
        <end position="916"/>
    </location>
</feature>
<accession>A0ABV0ES37</accession>
<dbReference type="Gene3D" id="2.60.40.1140">
    <property type="entry name" value="Collagen-binding surface protein Cna, B-type domain"/>
    <property type="match status" value="6"/>
</dbReference>
<sequence length="947" mass="107640">MRKYWYIVIIIVGLGGVFQIANAETSVLPPASIKNVRTDINLVNNNEVKLNNLNLLWHGLSTIVDNDKNLYFCLDEGKYYPSGNEYQVDLNQKIPGSVLWLMETFYQNQGKNQEIPNVPNYRDANELTRYSAIQLAIWKLSGGTFDDKIVNSNPLISDLCKEAAKQPSEDLSYQDLINKINNVKINAKGFNPDGEDGEYNIYKLEFEDNLDQETEKLFQIRNEDTSMDIELSKNGKKENITDNVTIEKDLNNRVIFIGVPKNLIDEENSINTTIYCSIASKLVTRQPYYLVCVTGGFYQSLGAYQTIERDLTTEISVDLDSSETTFSVLKHWDDLNNQDGVRPVELPVQLYQSNKPYQYTENESVTDGNEISFGDKQLLSEKNGWEYKWKNLPMNDSQGNRLYYTAREELDSEYTLSIQSTNDGTVLSMTNKYIPETTELCGSKIWDDQNNQDGLRPDSIEVQLLANGETVQTKTVTEQDDWAYQFLDLPKNKDGRPINYTILETPVSEYTVSIDGNNLINKHIPEETEIKGAKQWEDNNNQDGKRPESITVNLLADGEVISSKEVSSKDEWIYQFTNLPKYKDGSEIHYTVTENTIPNYVTSIDGFNLKNSYTPEETEIKGTKQWEDNNNQDGKRPESITVNLLADGEVVSSKEVSSKDEWTYQFTNLPKYRDGSEIHYTVTENTVPNYVTSIDGFNLKNSYTPEETEIKGMKQWDDNNNQDGKRPESITVNLLANGQVVSTKEISSKDGWVYQFTNLPKYKNGNEICYTVTENAVANYTTSIEGFDLKNSYTPGKTSVTTTKAWVDGDDQEGLRPQNIKVQLYANGKAYGKAVELSEDNKWTTTWMNLDEKDAGKMITYTVKELNVPDEYEVTYDDAEKGNIIITNTHDPKNNSVVGDNNSSDQPTNGIKTQQNYPSTGEAKQPFLYIAGCLVVLGTIYLWHKKY</sequence>
<dbReference type="InterPro" id="IPR008454">
    <property type="entry name" value="Collagen-bd_Cna-like_B-typ_dom"/>
</dbReference>
<dbReference type="Proteomes" id="UP000664357">
    <property type="component" value="Unassembled WGS sequence"/>
</dbReference>
<dbReference type="EMBL" id="JAFREL020000002">
    <property type="protein sequence ID" value="MEO1770388.1"/>
    <property type="molecule type" value="Genomic_DNA"/>
</dbReference>
<reference evidence="5 6" key="1">
    <citation type="submission" date="2021-03" db="EMBL/GenBank/DDBJ databases">
        <authorList>
            <person name="Gilmore M.S."/>
            <person name="Schwartzman J."/>
            <person name="Van Tyne D."/>
            <person name="Martin M."/>
            <person name="Earl A.M."/>
            <person name="Manson A.L."/>
            <person name="Straub T."/>
            <person name="Salamzade R."/>
            <person name="Saavedra J."/>
            <person name="Lebreton F."/>
            <person name="Prichula J."/>
            <person name="Schaufler K."/>
            <person name="Gaca A."/>
            <person name="Sgardioli B."/>
            <person name="Wagenaar J."/>
            <person name="Strong T."/>
        </authorList>
    </citation>
    <scope>NUCLEOTIDE SEQUENCE [LARGE SCALE GENOMIC DNA]</scope>
    <source>
        <strain evidence="5 6">665A</strain>
    </source>
</reference>
<dbReference type="CDD" id="cd00222">
    <property type="entry name" value="CollagenBindB"/>
    <property type="match status" value="6"/>
</dbReference>
<dbReference type="Pfam" id="PF05738">
    <property type="entry name" value="Cna_B"/>
    <property type="match status" value="6"/>
</dbReference>
<feature type="domain" description="CNA-B" evidence="3">
    <location>
        <begin position="620"/>
        <end position="701"/>
    </location>
</feature>
<keyword evidence="6" id="KW-1185">Reference proteome</keyword>
<keyword evidence="2" id="KW-0812">Transmembrane</keyword>
<evidence type="ECO:0000259" key="4">
    <source>
        <dbReference type="Pfam" id="PF08341"/>
    </source>
</evidence>
<feature type="compositionally biased region" description="Low complexity" evidence="1">
    <location>
        <begin position="894"/>
        <end position="905"/>
    </location>
</feature>
<organism evidence="5 6">
    <name type="scientific">Candidatus Enterococcus ferrettii</name>
    <dbReference type="NCBI Taxonomy" id="2815324"/>
    <lineage>
        <taxon>Bacteria</taxon>
        <taxon>Bacillati</taxon>
        <taxon>Bacillota</taxon>
        <taxon>Bacilli</taxon>
        <taxon>Lactobacillales</taxon>
        <taxon>Enterococcaceae</taxon>
        <taxon>Enterococcus</taxon>
    </lineage>
</organism>
<dbReference type="SUPFAM" id="SSF49478">
    <property type="entry name" value="Cna protein B-type domain"/>
    <property type="match status" value="6"/>
</dbReference>
<proteinExistence type="predicted"/>
<feature type="domain" description="CNA-B" evidence="3">
    <location>
        <begin position="800"/>
        <end position="889"/>
    </location>
</feature>
<name>A0ABV0ES37_9ENTE</name>
<feature type="domain" description="CNA-B" evidence="3">
    <location>
        <begin position="710"/>
        <end position="791"/>
    </location>
</feature>
<keyword evidence="2" id="KW-1133">Transmembrane helix</keyword>
<dbReference type="RefSeq" id="WP_207705197.1">
    <property type="nucleotide sequence ID" value="NZ_JAFREL020000002.1"/>
</dbReference>
<evidence type="ECO:0000313" key="6">
    <source>
        <dbReference type="Proteomes" id="UP000664357"/>
    </source>
</evidence>
<feature type="domain" description="CNA-B" evidence="3">
    <location>
        <begin position="442"/>
        <end position="522"/>
    </location>
</feature>
<evidence type="ECO:0000313" key="5">
    <source>
        <dbReference type="EMBL" id="MEO1770388.1"/>
    </source>
</evidence>
<evidence type="ECO:0000256" key="1">
    <source>
        <dbReference type="SAM" id="MobiDB-lite"/>
    </source>
</evidence>
<dbReference type="Pfam" id="PF08341">
    <property type="entry name" value="TED"/>
    <property type="match status" value="1"/>
</dbReference>